<feature type="chain" id="PRO_5031372328" evidence="2">
    <location>
        <begin position="19"/>
        <end position="398"/>
    </location>
</feature>
<dbReference type="RefSeq" id="WP_183980068.1">
    <property type="nucleotide sequence ID" value="NZ_JACIBY010000024.1"/>
</dbReference>
<reference evidence="3 4" key="1">
    <citation type="submission" date="2020-08" db="EMBL/GenBank/DDBJ databases">
        <title>Genomic Encyclopedia of Type Strains, Phase IV (KMG-IV): sequencing the most valuable type-strain genomes for metagenomic binning, comparative biology and taxonomic classification.</title>
        <authorList>
            <person name="Goeker M."/>
        </authorList>
    </citation>
    <scope>NUCLEOTIDE SEQUENCE [LARGE SCALE GENOMIC DNA]</scope>
    <source>
        <strain evidence="3 4">DSM 17976</strain>
    </source>
</reference>
<name>A0A7W5ZSC1_9BACT</name>
<evidence type="ECO:0000256" key="2">
    <source>
        <dbReference type="SAM" id="SignalP"/>
    </source>
</evidence>
<protein>
    <submittedName>
        <fullName evidence="3">Uncharacterized protein</fullName>
    </submittedName>
</protein>
<organism evidence="3 4">
    <name type="scientific">Runella defluvii</name>
    <dbReference type="NCBI Taxonomy" id="370973"/>
    <lineage>
        <taxon>Bacteria</taxon>
        <taxon>Pseudomonadati</taxon>
        <taxon>Bacteroidota</taxon>
        <taxon>Cytophagia</taxon>
        <taxon>Cytophagales</taxon>
        <taxon>Spirosomataceae</taxon>
        <taxon>Runella</taxon>
    </lineage>
</organism>
<comment type="caution">
    <text evidence="3">The sequence shown here is derived from an EMBL/GenBank/DDBJ whole genome shotgun (WGS) entry which is preliminary data.</text>
</comment>
<keyword evidence="4" id="KW-1185">Reference proteome</keyword>
<sequence length="398" mass="44457">MKRFILFWLLISASPSYAQFTVYFINGNKITAQTIESYQEGKFKMQVKRGESVITNTRHRDGIALIIKGAAYLVVSSLNNLSDADATQQVNNFLNAPVIAPKADLIIKALPTEVILANISTENDDIINYVNESKESASINKNEIVAVIRKDGSHDILKEFVEAASLLGSVKHTVDQSVNQVIVPTSPTLSPVPTPPPTPIPVTEPVLVPEPSPKPQPIVKPEPVIQPKPTPSLTEGELEGYREKAKQKVDAFYGYLNVIVDKQRPKAEKDIAVETAARLFMPNSMIEVDSDKNPGQIKKYTVREYLKRLQLLPYSTAKIEWSEVQYIKDLTQERDGNYYGIISGQQTFMGYGKENEVMYSDVRKKNVKVKLQSYEKQIDGQTAFNWDVLLGNIGLSVK</sequence>
<feature type="compositionally biased region" description="Pro residues" evidence="1">
    <location>
        <begin position="214"/>
        <end position="230"/>
    </location>
</feature>
<dbReference type="AlphaFoldDB" id="A0A7W5ZSC1"/>
<proteinExistence type="predicted"/>
<evidence type="ECO:0000313" key="4">
    <source>
        <dbReference type="Proteomes" id="UP000541352"/>
    </source>
</evidence>
<accession>A0A7W5ZSC1</accession>
<feature type="region of interest" description="Disordered" evidence="1">
    <location>
        <begin position="214"/>
        <end position="238"/>
    </location>
</feature>
<evidence type="ECO:0000313" key="3">
    <source>
        <dbReference type="EMBL" id="MBB3842016.1"/>
    </source>
</evidence>
<keyword evidence="2" id="KW-0732">Signal</keyword>
<evidence type="ECO:0000256" key="1">
    <source>
        <dbReference type="SAM" id="MobiDB-lite"/>
    </source>
</evidence>
<dbReference type="EMBL" id="JACIBY010000024">
    <property type="protein sequence ID" value="MBB3842016.1"/>
    <property type="molecule type" value="Genomic_DNA"/>
</dbReference>
<feature type="signal peptide" evidence="2">
    <location>
        <begin position="1"/>
        <end position="18"/>
    </location>
</feature>
<dbReference type="Proteomes" id="UP000541352">
    <property type="component" value="Unassembled WGS sequence"/>
</dbReference>
<gene>
    <name evidence="3" type="ORF">FHS57_006045</name>
</gene>